<dbReference type="Pfam" id="PF04023">
    <property type="entry name" value="FeoA"/>
    <property type="match status" value="1"/>
</dbReference>
<protein>
    <submittedName>
        <fullName evidence="9">Iron (Metal) dependent repressor, DtxR family</fullName>
    </submittedName>
</protein>
<dbReference type="eggNOG" id="COG1321">
    <property type="taxonomic scope" value="Bacteria"/>
</dbReference>
<dbReference type="SUPFAM" id="SSF50037">
    <property type="entry name" value="C-terminal domain of transcriptional repressors"/>
    <property type="match status" value="1"/>
</dbReference>
<name>A7NQR4_ROSCS</name>
<dbReference type="KEGG" id="rca:Rcas_3874"/>
<evidence type="ECO:0000256" key="7">
    <source>
        <dbReference type="ARBA" id="ARBA00023163"/>
    </source>
</evidence>
<dbReference type="GO" id="GO:0046983">
    <property type="term" value="F:protein dimerization activity"/>
    <property type="evidence" value="ECO:0007669"/>
    <property type="project" value="InterPro"/>
</dbReference>
<dbReference type="InterPro" id="IPR036421">
    <property type="entry name" value="Fe_dep_repressor_sf"/>
</dbReference>
<evidence type="ECO:0000313" key="10">
    <source>
        <dbReference type="Proteomes" id="UP000000263"/>
    </source>
</evidence>
<dbReference type="Gene3D" id="2.30.30.90">
    <property type="match status" value="1"/>
</dbReference>
<evidence type="ECO:0000256" key="1">
    <source>
        <dbReference type="ARBA" id="ARBA00004496"/>
    </source>
</evidence>
<gene>
    <name evidence="9" type="ordered locus">Rcas_3874</name>
</gene>
<dbReference type="SMART" id="SM00899">
    <property type="entry name" value="FeoA"/>
    <property type="match status" value="1"/>
</dbReference>
<dbReference type="InterPro" id="IPR036390">
    <property type="entry name" value="WH_DNA-bd_sf"/>
</dbReference>
<dbReference type="SMART" id="SM00529">
    <property type="entry name" value="HTH_DTXR"/>
    <property type="match status" value="1"/>
</dbReference>
<dbReference type="InterPro" id="IPR008988">
    <property type="entry name" value="Transcriptional_repressor_C"/>
</dbReference>
<dbReference type="GO" id="GO:0003700">
    <property type="term" value="F:DNA-binding transcription factor activity"/>
    <property type="evidence" value="ECO:0007669"/>
    <property type="project" value="InterPro"/>
</dbReference>
<dbReference type="GO" id="GO:0046914">
    <property type="term" value="F:transition metal ion binding"/>
    <property type="evidence" value="ECO:0007669"/>
    <property type="project" value="InterPro"/>
</dbReference>
<comment type="subcellular location">
    <subcellularLocation>
        <location evidence="1">Cytoplasm</location>
    </subcellularLocation>
</comment>
<dbReference type="SUPFAM" id="SSF46785">
    <property type="entry name" value="Winged helix' DNA-binding domain"/>
    <property type="match status" value="1"/>
</dbReference>
<dbReference type="SUPFAM" id="SSF47979">
    <property type="entry name" value="Iron-dependent repressor protein, dimerization domain"/>
    <property type="match status" value="1"/>
</dbReference>
<dbReference type="GO" id="GO:0003677">
    <property type="term" value="F:DNA binding"/>
    <property type="evidence" value="ECO:0007669"/>
    <property type="project" value="UniProtKB-KW"/>
</dbReference>
<evidence type="ECO:0000256" key="6">
    <source>
        <dbReference type="ARBA" id="ARBA00023125"/>
    </source>
</evidence>
<keyword evidence="6" id="KW-0238">DNA-binding</keyword>
<dbReference type="PANTHER" id="PTHR33238">
    <property type="entry name" value="IRON (METAL) DEPENDENT REPRESSOR, DTXR FAMILY"/>
    <property type="match status" value="1"/>
</dbReference>
<dbReference type="Pfam" id="PF01325">
    <property type="entry name" value="Fe_dep_repress"/>
    <property type="match status" value="1"/>
</dbReference>
<evidence type="ECO:0000256" key="5">
    <source>
        <dbReference type="ARBA" id="ARBA00023015"/>
    </source>
</evidence>
<evidence type="ECO:0000256" key="2">
    <source>
        <dbReference type="ARBA" id="ARBA00007871"/>
    </source>
</evidence>
<evidence type="ECO:0000256" key="3">
    <source>
        <dbReference type="ARBA" id="ARBA00011738"/>
    </source>
</evidence>
<feature type="domain" description="HTH dtxR-type" evidence="8">
    <location>
        <begin position="1"/>
        <end position="63"/>
    </location>
</feature>
<dbReference type="EMBL" id="CP000804">
    <property type="protein sequence ID" value="ABU59910.1"/>
    <property type="molecule type" value="Genomic_DNA"/>
</dbReference>
<dbReference type="PROSITE" id="PS50944">
    <property type="entry name" value="HTH_DTXR"/>
    <property type="match status" value="1"/>
</dbReference>
<dbReference type="InterPro" id="IPR007167">
    <property type="entry name" value="Fe-transptr_FeoA-like"/>
</dbReference>
<evidence type="ECO:0000256" key="4">
    <source>
        <dbReference type="ARBA" id="ARBA00023004"/>
    </source>
</evidence>
<dbReference type="PANTHER" id="PTHR33238:SF7">
    <property type="entry name" value="IRON-DEPENDENT TRANSCRIPTIONAL REGULATOR"/>
    <property type="match status" value="1"/>
</dbReference>
<sequence>MSESVEMYLVMTALLRSAPDQPVPLSLLASKLGVSQVSANEMCHRLEERGLLSYQPYKGVTLTPDGEEWAQRILSRRRLWVIFLVENLGIDPEEADTLACQLEHITSERLVAALKAFLERDPEARSSINRTPQPLTACTAGMRGVVATIDVEPAAAAFLAQQGVVPGADVGVLAVGIDGAVLLQVDDYQVALASALAGRITLAAGSAAHTARQAAWRRCSAFWSCVRGEAPPCPIESVADESEVAALARR</sequence>
<keyword evidence="7" id="KW-0804">Transcription</keyword>
<keyword evidence="5" id="KW-0805">Transcription regulation</keyword>
<dbReference type="Pfam" id="PF02742">
    <property type="entry name" value="Fe_dep_repr_C"/>
    <property type="match status" value="1"/>
</dbReference>
<dbReference type="Proteomes" id="UP000000263">
    <property type="component" value="Chromosome"/>
</dbReference>
<proteinExistence type="inferred from homology"/>
<dbReference type="InterPro" id="IPR022687">
    <property type="entry name" value="HTH_DTXR"/>
</dbReference>
<dbReference type="InterPro" id="IPR022689">
    <property type="entry name" value="Iron_dep_repressor"/>
</dbReference>
<dbReference type="InterPro" id="IPR050536">
    <property type="entry name" value="DtxR_MntR_Metal-Reg"/>
</dbReference>
<dbReference type="GO" id="GO:0005737">
    <property type="term" value="C:cytoplasm"/>
    <property type="evidence" value="ECO:0007669"/>
    <property type="project" value="UniProtKB-SubCell"/>
</dbReference>
<dbReference type="RefSeq" id="WP_012122333.1">
    <property type="nucleotide sequence ID" value="NC_009767.1"/>
</dbReference>
<organism evidence="9 10">
    <name type="scientific">Roseiflexus castenholzii (strain DSM 13941 / HLO8)</name>
    <dbReference type="NCBI Taxonomy" id="383372"/>
    <lineage>
        <taxon>Bacteria</taxon>
        <taxon>Bacillati</taxon>
        <taxon>Chloroflexota</taxon>
        <taxon>Chloroflexia</taxon>
        <taxon>Chloroflexales</taxon>
        <taxon>Roseiflexineae</taxon>
        <taxon>Roseiflexaceae</taxon>
        <taxon>Roseiflexus</taxon>
    </lineage>
</organism>
<dbReference type="InterPro" id="IPR036388">
    <property type="entry name" value="WH-like_DNA-bd_sf"/>
</dbReference>
<dbReference type="STRING" id="383372.Rcas_3874"/>
<dbReference type="Gene3D" id="1.10.10.10">
    <property type="entry name" value="Winged helix-like DNA-binding domain superfamily/Winged helix DNA-binding domain"/>
    <property type="match status" value="1"/>
</dbReference>
<dbReference type="InterPro" id="IPR001367">
    <property type="entry name" value="Fe_dep_repressor"/>
</dbReference>
<dbReference type="InterPro" id="IPR038157">
    <property type="entry name" value="FeoA_core_dom"/>
</dbReference>
<keyword evidence="4" id="KW-0408">Iron</keyword>
<dbReference type="HOGENOM" id="CLU_069532_0_2_0"/>
<evidence type="ECO:0000259" key="8">
    <source>
        <dbReference type="PROSITE" id="PS50944"/>
    </source>
</evidence>
<accession>A7NQR4</accession>
<comment type="similarity">
    <text evidence="2">Belongs to the DtxR/MntR family.</text>
</comment>
<reference evidence="9 10" key="1">
    <citation type="submission" date="2007-08" db="EMBL/GenBank/DDBJ databases">
        <title>Complete sequence of Roseiflexus castenholzii DSM 13941.</title>
        <authorList>
            <consortium name="US DOE Joint Genome Institute"/>
            <person name="Copeland A."/>
            <person name="Lucas S."/>
            <person name="Lapidus A."/>
            <person name="Barry K."/>
            <person name="Glavina del Rio T."/>
            <person name="Dalin E."/>
            <person name="Tice H."/>
            <person name="Pitluck S."/>
            <person name="Thompson L.S."/>
            <person name="Brettin T."/>
            <person name="Bruce D."/>
            <person name="Detter J.C."/>
            <person name="Han C."/>
            <person name="Tapia R."/>
            <person name="Schmutz J."/>
            <person name="Larimer F."/>
            <person name="Land M."/>
            <person name="Hauser L."/>
            <person name="Kyrpides N."/>
            <person name="Mikhailova N."/>
            <person name="Bryant D.A."/>
            <person name="Hanada S."/>
            <person name="Tsukatani Y."/>
            <person name="Richardson P."/>
        </authorList>
    </citation>
    <scope>NUCLEOTIDE SEQUENCE [LARGE SCALE GENOMIC DNA]</scope>
    <source>
        <strain evidence="10">DSM 13941 / HLO8</strain>
    </source>
</reference>
<evidence type="ECO:0000313" key="9">
    <source>
        <dbReference type="EMBL" id="ABU59910.1"/>
    </source>
</evidence>
<comment type="subunit">
    <text evidence="3">Homodimer.</text>
</comment>
<keyword evidence="10" id="KW-1185">Reference proteome</keyword>
<dbReference type="AlphaFoldDB" id="A7NQR4"/>